<gene>
    <name evidence="2" type="ORF">ACFFRH_39530</name>
</gene>
<evidence type="ECO:0000313" key="2">
    <source>
        <dbReference type="EMBL" id="MFB9681606.1"/>
    </source>
</evidence>
<protein>
    <submittedName>
        <fullName evidence="2">Helix-turn-helix domain-containing protein</fullName>
    </submittedName>
</protein>
<sequence length="152" mass="16776">MGVRDEQARLVVEDLADLLSLARCRASDRALQATIRRMSLRHDQGPRPSAVKLACAAELLGVSVPTVRSWMAHGVLRAVPGEKVTRISATSLAEVLTVVRETEQGEPGRRRLARVIDALRDRDLLERAQDAAQMAGDLVEYDEDDLKKLLDP</sequence>
<name>A0ABV5TR35_9ACTN</name>
<keyword evidence="3" id="KW-1185">Reference proteome</keyword>
<dbReference type="Pfam" id="PF12728">
    <property type="entry name" value="HTH_17"/>
    <property type="match status" value="1"/>
</dbReference>
<evidence type="ECO:0000259" key="1">
    <source>
        <dbReference type="Pfam" id="PF12728"/>
    </source>
</evidence>
<dbReference type="Proteomes" id="UP001589610">
    <property type="component" value="Unassembled WGS sequence"/>
</dbReference>
<organism evidence="2 3">
    <name type="scientific">Streptosporangium vulgare</name>
    <dbReference type="NCBI Taxonomy" id="46190"/>
    <lineage>
        <taxon>Bacteria</taxon>
        <taxon>Bacillati</taxon>
        <taxon>Actinomycetota</taxon>
        <taxon>Actinomycetes</taxon>
        <taxon>Streptosporangiales</taxon>
        <taxon>Streptosporangiaceae</taxon>
        <taxon>Streptosporangium</taxon>
    </lineage>
</organism>
<evidence type="ECO:0000313" key="3">
    <source>
        <dbReference type="Proteomes" id="UP001589610"/>
    </source>
</evidence>
<feature type="domain" description="Helix-turn-helix" evidence="1">
    <location>
        <begin position="56"/>
        <end position="96"/>
    </location>
</feature>
<dbReference type="RefSeq" id="WP_344743740.1">
    <property type="nucleotide sequence ID" value="NZ_BAAAWW010000030.1"/>
</dbReference>
<reference evidence="2 3" key="1">
    <citation type="submission" date="2024-09" db="EMBL/GenBank/DDBJ databases">
        <authorList>
            <person name="Sun Q."/>
            <person name="Mori K."/>
        </authorList>
    </citation>
    <scope>NUCLEOTIDE SEQUENCE [LARGE SCALE GENOMIC DNA]</scope>
    <source>
        <strain evidence="2 3">JCM 3028</strain>
    </source>
</reference>
<proteinExistence type="predicted"/>
<accession>A0ABV5TR35</accession>
<dbReference type="InterPro" id="IPR041657">
    <property type="entry name" value="HTH_17"/>
</dbReference>
<comment type="caution">
    <text evidence="2">The sequence shown here is derived from an EMBL/GenBank/DDBJ whole genome shotgun (WGS) entry which is preliminary data.</text>
</comment>
<dbReference type="EMBL" id="JBHMBS010000036">
    <property type="protein sequence ID" value="MFB9681606.1"/>
    <property type="molecule type" value="Genomic_DNA"/>
</dbReference>